<dbReference type="Proteomes" id="UP000050795">
    <property type="component" value="Unassembled WGS sequence"/>
</dbReference>
<feature type="domain" description="BHLH" evidence="2">
    <location>
        <begin position="66"/>
        <end position="123"/>
    </location>
</feature>
<evidence type="ECO:0000313" key="4">
    <source>
        <dbReference type="WBParaSite" id="TREG1_40900.1"/>
    </source>
</evidence>
<reference evidence="4" key="2">
    <citation type="submission" date="2023-11" db="UniProtKB">
        <authorList>
            <consortium name="WormBaseParasite"/>
        </authorList>
    </citation>
    <scope>IDENTIFICATION</scope>
</reference>
<dbReference type="AlphaFoldDB" id="A0AA85JQL0"/>
<organism evidence="3 4">
    <name type="scientific">Trichobilharzia regenti</name>
    <name type="common">Nasal bird schistosome</name>
    <dbReference type="NCBI Taxonomy" id="157069"/>
    <lineage>
        <taxon>Eukaryota</taxon>
        <taxon>Metazoa</taxon>
        <taxon>Spiralia</taxon>
        <taxon>Lophotrochozoa</taxon>
        <taxon>Platyhelminthes</taxon>
        <taxon>Trematoda</taxon>
        <taxon>Digenea</taxon>
        <taxon>Strigeidida</taxon>
        <taxon>Schistosomatoidea</taxon>
        <taxon>Schistosomatidae</taxon>
        <taxon>Trichobilharzia</taxon>
    </lineage>
</organism>
<dbReference type="Gene3D" id="4.10.280.10">
    <property type="entry name" value="Helix-loop-helix DNA-binding domain"/>
    <property type="match status" value="1"/>
</dbReference>
<dbReference type="InterPro" id="IPR011598">
    <property type="entry name" value="bHLH_dom"/>
</dbReference>
<dbReference type="SUPFAM" id="SSF47459">
    <property type="entry name" value="HLH, helix-loop-helix DNA-binding domain"/>
    <property type="match status" value="1"/>
</dbReference>
<reference evidence="3" key="1">
    <citation type="submission" date="2022-06" db="EMBL/GenBank/DDBJ databases">
        <authorList>
            <person name="Berger JAMES D."/>
            <person name="Berger JAMES D."/>
        </authorList>
    </citation>
    <scope>NUCLEOTIDE SEQUENCE [LARGE SCALE GENOMIC DNA]</scope>
</reference>
<evidence type="ECO:0000256" key="1">
    <source>
        <dbReference type="SAM" id="MobiDB-lite"/>
    </source>
</evidence>
<dbReference type="PROSITE" id="PS50888">
    <property type="entry name" value="BHLH"/>
    <property type="match status" value="1"/>
</dbReference>
<sequence length="213" mass="24097">MSYVPITTYRVDEARVPRVYCSSSGITSENLLSGSDIVDSSTSQNDEMFSKRGRRSTIPVEIREKTRRLKKQNMERRRRASISDKMKALHSLAMEVIGINPDESQKLEKVDLLNLCYTVFERVADIAKDKPELQARLKKLRHSLYEVTSSCPTRNDIPSSSSSASCRSSSSSSSTSTSRLTSVTKKLDEFTESLHKVAIAAGNRKKTMRRRRR</sequence>
<accession>A0AA85JQL0</accession>
<evidence type="ECO:0000259" key="2">
    <source>
        <dbReference type="PROSITE" id="PS50888"/>
    </source>
</evidence>
<dbReference type="InterPro" id="IPR036638">
    <property type="entry name" value="HLH_DNA-bd_sf"/>
</dbReference>
<dbReference type="Pfam" id="PF00010">
    <property type="entry name" value="HLH"/>
    <property type="match status" value="1"/>
</dbReference>
<dbReference type="WBParaSite" id="TREG1_40900.1">
    <property type="protein sequence ID" value="TREG1_40900.1"/>
    <property type="gene ID" value="TREG1_40900"/>
</dbReference>
<dbReference type="GO" id="GO:0046983">
    <property type="term" value="F:protein dimerization activity"/>
    <property type="evidence" value="ECO:0007669"/>
    <property type="project" value="InterPro"/>
</dbReference>
<feature type="region of interest" description="Disordered" evidence="1">
    <location>
        <begin position="149"/>
        <end position="182"/>
    </location>
</feature>
<proteinExistence type="predicted"/>
<feature type="compositionally biased region" description="Polar residues" evidence="1">
    <location>
        <begin position="149"/>
        <end position="158"/>
    </location>
</feature>
<name>A0AA85JQL0_TRIRE</name>
<evidence type="ECO:0000313" key="3">
    <source>
        <dbReference type="Proteomes" id="UP000050795"/>
    </source>
</evidence>
<keyword evidence="3" id="KW-1185">Reference proteome</keyword>
<feature type="compositionally biased region" description="Low complexity" evidence="1">
    <location>
        <begin position="159"/>
        <end position="182"/>
    </location>
</feature>
<protein>
    <recommendedName>
        <fullName evidence="2">BHLH domain-containing protein</fullName>
    </recommendedName>
</protein>